<feature type="chain" id="PRO_5004806919" description="Expansin-like EG45 domain-containing protein" evidence="1">
    <location>
        <begin position="23"/>
        <end position="130"/>
    </location>
</feature>
<dbReference type="InterPro" id="IPR007112">
    <property type="entry name" value="Expansin/allergen_DPBB_dom"/>
</dbReference>
<feature type="signal peptide" evidence="1">
    <location>
        <begin position="1"/>
        <end position="22"/>
    </location>
</feature>
<dbReference type="EMBL" id="KI394907">
    <property type="protein sequence ID" value="ERN00383.1"/>
    <property type="molecule type" value="Genomic_DNA"/>
</dbReference>
<dbReference type="OMA" id="FNCISNI"/>
<accession>W1NXK5</accession>
<keyword evidence="4" id="KW-1185">Reference proteome</keyword>
<dbReference type="Gene3D" id="2.40.40.10">
    <property type="entry name" value="RlpA-like domain"/>
    <property type="match status" value="1"/>
</dbReference>
<evidence type="ECO:0000313" key="4">
    <source>
        <dbReference type="Proteomes" id="UP000017836"/>
    </source>
</evidence>
<organism evidence="3 4">
    <name type="scientific">Amborella trichopoda</name>
    <dbReference type="NCBI Taxonomy" id="13333"/>
    <lineage>
        <taxon>Eukaryota</taxon>
        <taxon>Viridiplantae</taxon>
        <taxon>Streptophyta</taxon>
        <taxon>Embryophyta</taxon>
        <taxon>Tracheophyta</taxon>
        <taxon>Spermatophyta</taxon>
        <taxon>Magnoliopsida</taxon>
        <taxon>Amborellales</taxon>
        <taxon>Amborellaceae</taxon>
        <taxon>Amborella</taxon>
    </lineage>
</organism>
<name>W1NXK5_AMBTC</name>
<dbReference type="Pfam" id="PF03330">
    <property type="entry name" value="DPBB_1"/>
    <property type="match status" value="1"/>
</dbReference>
<dbReference type="AlphaFoldDB" id="W1NXK5"/>
<protein>
    <recommendedName>
        <fullName evidence="2">Expansin-like EG45 domain-containing protein</fullName>
    </recommendedName>
</protein>
<dbReference type="InterPro" id="IPR036908">
    <property type="entry name" value="RlpA-like_sf"/>
</dbReference>
<keyword evidence="1" id="KW-0732">Signal</keyword>
<proteinExistence type="predicted"/>
<dbReference type="Gramene" id="ERN00383">
    <property type="protein sequence ID" value="ERN00383"/>
    <property type="gene ID" value="AMTR_s00104p00129530"/>
</dbReference>
<dbReference type="PANTHER" id="PTHR47480:SF5">
    <property type="entry name" value="EG45-LIKE DOMAIN CONTAINING PROTEIN"/>
    <property type="match status" value="1"/>
</dbReference>
<evidence type="ECO:0000313" key="3">
    <source>
        <dbReference type="EMBL" id="ERN00383.1"/>
    </source>
</evidence>
<dbReference type="Proteomes" id="UP000017836">
    <property type="component" value="Unassembled WGS sequence"/>
</dbReference>
<sequence length="130" mass="13920">MEFLVVSTVVGWLLLTADLAMGDVGTATSYNPPYVPTKCNGYNTGQFPPDNQFVAAGVEVWDNGAACGRKYRLRCLNGASRRVCKDGNIVVQVVDGCRGSPCPSTFQLSNDAFGAISHTPNAKINVEYVL</sequence>
<dbReference type="PROSITE" id="PS50842">
    <property type="entry name" value="EXPANSIN_EG45"/>
    <property type="match status" value="1"/>
</dbReference>
<dbReference type="CDD" id="cd22269">
    <property type="entry name" value="DPBB_EG45-like"/>
    <property type="match status" value="1"/>
</dbReference>
<dbReference type="SUPFAM" id="SSF50685">
    <property type="entry name" value="Barwin-like endoglucanases"/>
    <property type="match status" value="1"/>
</dbReference>
<dbReference type="InterPro" id="IPR009009">
    <property type="entry name" value="RlpA-like_DPBB"/>
</dbReference>
<feature type="domain" description="Expansin-like EG45" evidence="2">
    <location>
        <begin position="25"/>
        <end position="130"/>
    </location>
</feature>
<dbReference type="HOGENOM" id="CLU_112218_2_1_1"/>
<dbReference type="eggNOG" id="ENOG502S1IG">
    <property type="taxonomic scope" value="Eukaryota"/>
</dbReference>
<evidence type="ECO:0000256" key="1">
    <source>
        <dbReference type="SAM" id="SignalP"/>
    </source>
</evidence>
<dbReference type="PANTHER" id="PTHR47480">
    <property type="entry name" value="EG45-LIKE DOMAIN CONTAINING PROTEIN"/>
    <property type="match status" value="1"/>
</dbReference>
<evidence type="ECO:0000259" key="2">
    <source>
        <dbReference type="PROSITE" id="PS50842"/>
    </source>
</evidence>
<gene>
    <name evidence="3" type="ORF">AMTR_s00104p00129530</name>
</gene>
<reference evidence="4" key="1">
    <citation type="journal article" date="2013" name="Science">
        <title>The Amborella genome and the evolution of flowering plants.</title>
        <authorList>
            <consortium name="Amborella Genome Project"/>
        </authorList>
    </citation>
    <scope>NUCLEOTIDE SEQUENCE [LARGE SCALE GENOMIC DNA]</scope>
</reference>